<dbReference type="PANTHER" id="PTHR42711:SF5">
    <property type="entry name" value="ABC TRANSPORTER ATP-BINDING PROTEIN NATA"/>
    <property type="match status" value="1"/>
</dbReference>
<evidence type="ECO:0000256" key="4">
    <source>
        <dbReference type="ARBA" id="ARBA00022840"/>
    </source>
</evidence>
<dbReference type="InterPro" id="IPR027417">
    <property type="entry name" value="P-loop_NTPase"/>
</dbReference>
<dbReference type="GO" id="GO:0016887">
    <property type="term" value="F:ATP hydrolysis activity"/>
    <property type="evidence" value="ECO:0007669"/>
    <property type="project" value="InterPro"/>
</dbReference>
<dbReference type="EMBL" id="PEXU01000055">
    <property type="protein sequence ID" value="PIS42174.1"/>
    <property type="molecule type" value="Genomic_DNA"/>
</dbReference>
<dbReference type="AlphaFoldDB" id="A0A2H0YUJ8"/>
<evidence type="ECO:0000313" key="7">
    <source>
        <dbReference type="EMBL" id="PIS42174.1"/>
    </source>
</evidence>
<dbReference type="SUPFAM" id="SSF52540">
    <property type="entry name" value="P-loop containing nucleoside triphosphate hydrolases"/>
    <property type="match status" value="1"/>
</dbReference>
<dbReference type="Gene3D" id="3.40.50.300">
    <property type="entry name" value="P-loop containing nucleotide triphosphate hydrolases"/>
    <property type="match status" value="1"/>
</dbReference>
<keyword evidence="2" id="KW-0813">Transport</keyword>
<dbReference type="InterPro" id="IPR003439">
    <property type="entry name" value="ABC_transporter-like_ATP-bd"/>
</dbReference>
<reference evidence="7 8" key="1">
    <citation type="submission" date="2017-09" db="EMBL/GenBank/DDBJ databases">
        <title>Depth-based differentiation of microbial function through sediment-hosted aquifers and enrichment of novel symbionts in the deep terrestrial subsurface.</title>
        <authorList>
            <person name="Probst A.J."/>
            <person name="Ladd B."/>
            <person name="Jarett J.K."/>
            <person name="Geller-Mcgrath D.E."/>
            <person name="Sieber C.M."/>
            <person name="Emerson J.B."/>
            <person name="Anantharaman K."/>
            <person name="Thomas B.C."/>
            <person name="Malmstrom R."/>
            <person name="Stieglmeier M."/>
            <person name="Klingl A."/>
            <person name="Woyke T."/>
            <person name="Ryan C.M."/>
            <person name="Banfield J.F."/>
        </authorList>
    </citation>
    <scope>NUCLEOTIDE SEQUENCE [LARGE SCALE GENOMIC DNA]</scope>
    <source>
        <strain evidence="7">CG08_land_8_20_14_0_20_40_16</strain>
    </source>
</reference>
<sequence length="214" mass="24238">TSGSGRVAGHDIVKEPARVREHIGLVAEKIILYDRLTALENLMFFGSLYHLPKKEIKVRAMKWLKALEMDRWADKLTGTFSTGMKQRVNIARALLTEPEVMFLDEPTLGLDPQTSRSIRDFIQDLHEHGVTVILTTHIMPEADELSDTVAIIDRGKIIAIDTPKNLKLSLNKENATLEDVFLQLTGRDMREETHEEIPSARSGRHMFGGKSRIR</sequence>
<evidence type="ECO:0000256" key="1">
    <source>
        <dbReference type="ARBA" id="ARBA00005417"/>
    </source>
</evidence>
<evidence type="ECO:0000313" key="8">
    <source>
        <dbReference type="Proteomes" id="UP000231542"/>
    </source>
</evidence>
<dbReference type="GO" id="GO:0005524">
    <property type="term" value="F:ATP binding"/>
    <property type="evidence" value="ECO:0007669"/>
    <property type="project" value="UniProtKB-KW"/>
</dbReference>
<comment type="caution">
    <text evidence="7">The sequence shown here is derived from an EMBL/GenBank/DDBJ whole genome shotgun (WGS) entry which is preliminary data.</text>
</comment>
<organism evidence="7 8">
    <name type="scientific">Candidatus Kerfeldbacteria bacterium CG08_land_8_20_14_0_20_40_16</name>
    <dbReference type="NCBI Taxonomy" id="2014244"/>
    <lineage>
        <taxon>Bacteria</taxon>
        <taxon>Candidatus Kerfeldiibacteriota</taxon>
    </lineage>
</organism>
<evidence type="ECO:0000256" key="3">
    <source>
        <dbReference type="ARBA" id="ARBA00022741"/>
    </source>
</evidence>
<dbReference type="Pfam" id="PF00005">
    <property type="entry name" value="ABC_tran"/>
    <property type="match status" value="1"/>
</dbReference>
<keyword evidence="3" id="KW-0547">Nucleotide-binding</keyword>
<dbReference type="InterPro" id="IPR050763">
    <property type="entry name" value="ABC_transporter_ATP-binding"/>
</dbReference>
<evidence type="ECO:0000256" key="2">
    <source>
        <dbReference type="ARBA" id="ARBA00022448"/>
    </source>
</evidence>
<feature type="non-terminal residue" evidence="7">
    <location>
        <position position="1"/>
    </location>
</feature>
<dbReference type="PANTHER" id="PTHR42711">
    <property type="entry name" value="ABC TRANSPORTER ATP-BINDING PROTEIN"/>
    <property type="match status" value="1"/>
</dbReference>
<keyword evidence="4" id="KW-0067">ATP-binding</keyword>
<gene>
    <name evidence="7" type="ORF">COT24_04820</name>
</gene>
<dbReference type="PROSITE" id="PS50893">
    <property type="entry name" value="ABC_TRANSPORTER_2"/>
    <property type="match status" value="1"/>
</dbReference>
<dbReference type="Proteomes" id="UP000231542">
    <property type="component" value="Unassembled WGS sequence"/>
</dbReference>
<feature type="region of interest" description="Disordered" evidence="5">
    <location>
        <begin position="191"/>
        <end position="214"/>
    </location>
</feature>
<feature type="domain" description="ABC transporter" evidence="6">
    <location>
        <begin position="1"/>
        <end position="179"/>
    </location>
</feature>
<evidence type="ECO:0000259" key="6">
    <source>
        <dbReference type="PROSITE" id="PS50893"/>
    </source>
</evidence>
<comment type="similarity">
    <text evidence="1">Belongs to the ABC transporter superfamily.</text>
</comment>
<evidence type="ECO:0000256" key="5">
    <source>
        <dbReference type="SAM" id="MobiDB-lite"/>
    </source>
</evidence>
<protein>
    <recommendedName>
        <fullName evidence="6">ABC transporter domain-containing protein</fullName>
    </recommendedName>
</protein>
<name>A0A2H0YUJ8_9BACT</name>
<accession>A0A2H0YUJ8</accession>
<proteinExistence type="inferred from homology"/>